<keyword evidence="2" id="KW-1185">Reference proteome</keyword>
<dbReference type="EMBL" id="BIFH01000023">
    <property type="protein sequence ID" value="GCD97370.1"/>
    <property type="molecule type" value="Genomic_DNA"/>
</dbReference>
<organism evidence="1 2">
    <name type="scientific">Embleya hyalina</name>
    <dbReference type="NCBI Taxonomy" id="516124"/>
    <lineage>
        <taxon>Bacteria</taxon>
        <taxon>Bacillati</taxon>
        <taxon>Actinomycetota</taxon>
        <taxon>Actinomycetes</taxon>
        <taxon>Kitasatosporales</taxon>
        <taxon>Streptomycetaceae</taxon>
        <taxon>Embleya</taxon>
    </lineage>
</organism>
<comment type="caution">
    <text evidence="1">The sequence shown here is derived from an EMBL/GenBank/DDBJ whole genome shotgun (WGS) entry which is preliminary data.</text>
</comment>
<accession>A0A401YRY3</accession>
<dbReference type="Gene3D" id="1.25.10.10">
    <property type="entry name" value="Leucine-rich Repeat Variant"/>
    <property type="match status" value="1"/>
</dbReference>
<reference evidence="1 2" key="1">
    <citation type="submission" date="2018-12" db="EMBL/GenBank/DDBJ databases">
        <title>Draft genome sequence of Embleya hyalina NBRC 13850T.</title>
        <authorList>
            <person name="Komaki H."/>
            <person name="Hosoyama A."/>
            <person name="Kimura A."/>
            <person name="Ichikawa N."/>
            <person name="Tamura T."/>
        </authorList>
    </citation>
    <scope>NUCLEOTIDE SEQUENCE [LARGE SCALE GENOMIC DNA]</scope>
    <source>
        <strain evidence="1 2">NBRC 13850</strain>
    </source>
</reference>
<evidence type="ECO:0000313" key="1">
    <source>
        <dbReference type="EMBL" id="GCD97370.1"/>
    </source>
</evidence>
<dbReference type="AlphaFoldDB" id="A0A401YRY3"/>
<evidence type="ECO:0000313" key="2">
    <source>
        <dbReference type="Proteomes" id="UP000286931"/>
    </source>
</evidence>
<proteinExistence type="predicted"/>
<name>A0A401YRY3_9ACTN</name>
<sequence length="475" mass="51374">MSGSDGLVAGVVRNPGAPAGVVLRALTAVDRQQVWWAFGDTAQLTRDVAEAMIGHPDRRVRSAVAGNSHVDPVQRARLVTDPDWVVVARAVAGRRHSDGDPRPLTDEAYARGLSWVMSCEGDGGGMLTRDEVLGEFISSQDTPVHVLRSFCRRPEAELRLVSCQWWRGLSAAERVALTLDPVPGVRGHARRVAIEARSCLTDIDWAPTGRGSESAISYRLLARADAERIVWGEAPARYRYYAAGNPHLPADLVAVLGRDADPAVRYRVSMRSEMTEGQRAAIDYRVPELADLDDATRYDARPMAGTPDTWARSAHAGVRRIAACSGGLSGEARDVLVGDSDLGVRVLTCRHQAGVAPEVLLRAYRDFRGRGRGRLTWRPGFPTHGLARFADDPDPGMRELVLRDPDAPAEVVVPLLADPERCVRTALARHPALAGERLLAVLDDPELGPSAAANPALPVAVMHRILDAAGVPRLP</sequence>
<protein>
    <recommendedName>
        <fullName evidence="3">PE-PGRS family protein</fullName>
    </recommendedName>
</protein>
<evidence type="ECO:0008006" key="3">
    <source>
        <dbReference type="Google" id="ProtNLM"/>
    </source>
</evidence>
<dbReference type="Proteomes" id="UP000286931">
    <property type="component" value="Unassembled WGS sequence"/>
</dbReference>
<dbReference type="InterPro" id="IPR011989">
    <property type="entry name" value="ARM-like"/>
</dbReference>
<gene>
    <name evidence="1" type="ORF">EHYA_05062</name>
</gene>